<feature type="region of interest" description="Disordered" evidence="2">
    <location>
        <begin position="148"/>
        <end position="179"/>
    </location>
</feature>
<dbReference type="GO" id="GO:0046621">
    <property type="term" value="P:negative regulation of organ growth"/>
    <property type="evidence" value="ECO:0007669"/>
    <property type="project" value="InterPro"/>
</dbReference>
<dbReference type="FunFam" id="3.30.40.10:FF:000226">
    <property type="entry name" value="E3 ubiquitin ligase BIG BROTHER"/>
    <property type="match status" value="1"/>
</dbReference>
<sequence length="342" mass="38264">MSRSLAAEWWLSRLRRWPLIGILESGNEAAMEGRNCAQGLSQATNKLLMVTRVVMATGCGGDVNVTNRACSGDRTCRLRSMWQMAAEQVAVSRSPTLKFPSRRMTPDEIAEHVKDICPEFGDLNIEEVLLMQESAFQYIQVNKQNRGMASSYGETSNTSSLSLHENESSSRGTSAEHQLAHDEDLARALELGDDFYNFDVQEPGASAVGSTVGELPNQSESRNIRQDEFDPDTMTYEELQSLGESVGIESRGLSADIISRLPTFKYKVGFFSKKKKEKEECVICCSEYKNGAKLTTLPCTHQYHSQCITPWLQQNKVSLTSSDYKTIHPYQCPICQKEVEDE</sequence>
<dbReference type="InterPro" id="IPR013083">
    <property type="entry name" value="Znf_RING/FYVE/PHD"/>
</dbReference>
<comment type="caution">
    <text evidence="4">The sequence shown here is derived from an EMBL/GenBank/DDBJ whole genome shotgun (WGS) entry which is preliminary data.</text>
</comment>
<proteinExistence type="predicted"/>
<organism evidence="4 5">
    <name type="scientific">Striga asiatica</name>
    <name type="common">Asiatic witchweed</name>
    <name type="synonym">Buchnera asiatica</name>
    <dbReference type="NCBI Taxonomy" id="4170"/>
    <lineage>
        <taxon>Eukaryota</taxon>
        <taxon>Viridiplantae</taxon>
        <taxon>Streptophyta</taxon>
        <taxon>Embryophyta</taxon>
        <taxon>Tracheophyta</taxon>
        <taxon>Spermatophyta</taxon>
        <taxon>Magnoliopsida</taxon>
        <taxon>eudicotyledons</taxon>
        <taxon>Gunneridae</taxon>
        <taxon>Pentapetalae</taxon>
        <taxon>asterids</taxon>
        <taxon>lamiids</taxon>
        <taxon>Lamiales</taxon>
        <taxon>Orobanchaceae</taxon>
        <taxon>Buchnereae</taxon>
        <taxon>Striga</taxon>
    </lineage>
</organism>
<keyword evidence="5" id="KW-1185">Reference proteome</keyword>
<evidence type="ECO:0000313" key="5">
    <source>
        <dbReference type="Proteomes" id="UP000325081"/>
    </source>
</evidence>
<dbReference type="GO" id="GO:0031624">
    <property type="term" value="F:ubiquitin conjugating enzyme binding"/>
    <property type="evidence" value="ECO:0007669"/>
    <property type="project" value="TreeGrafter"/>
</dbReference>
<dbReference type="EMBL" id="BKCP01000002">
    <property type="protein sequence ID" value="GER25271.1"/>
    <property type="molecule type" value="Genomic_DNA"/>
</dbReference>
<gene>
    <name evidence="4" type="ORF">STAS_00839</name>
</gene>
<dbReference type="Pfam" id="PF17123">
    <property type="entry name" value="zf-RING_11"/>
    <property type="match status" value="1"/>
</dbReference>
<name>A0A5A7NY86_STRAF</name>
<dbReference type="PROSITE" id="PS50089">
    <property type="entry name" value="ZF_RING_2"/>
    <property type="match status" value="1"/>
</dbReference>
<reference evidence="5" key="1">
    <citation type="journal article" date="2019" name="Curr. Biol.">
        <title>Genome Sequence of Striga asiatica Provides Insight into the Evolution of Plant Parasitism.</title>
        <authorList>
            <person name="Yoshida S."/>
            <person name="Kim S."/>
            <person name="Wafula E.K."/>
            <person name="Tanskanen J."/>
            <person name="Kim Y.M."/>
            <person name="Honaas L."/>
            <person name="Yang Z."/>
            <person name="Spallek T."/>
            <person name="Conn C.E."/>
            <person name="Ichihashi Y."/>
            <person name="Cheong K."/>
            <person name="Cui S."/>
            <person name="Der J.P."/>
            <person name="Gundlach H."/>
            <person name="Jiao Y."/>
            <person name="Hori C."/>
            <person name="Ishida J.K."/>
            <person name="Kasahara H."/>
            <person name="Kiba T."/>
            <person name="Kim M.S."/>
            <person name="Koo N."/>
            <person name="Laohavisit A."/>
            <person name="Lee Y.H."/>
            <person name="Lumba S."/>
            <person name="McCourt P."/>
            <person name="Mortimer J.C."/>
            <person name="Mutuku J.M."/>
            <person name="Nomura T."/>
            <person name="Sasaki-Sekimoto Y."/>
            <person name="Seto Y."/>
            <person name="Wang Y."/>
            <person name="Wakatake T."/>
            <person name="Sakakibara H."/>
            <person name="Demura T."/>
            <person name="Yamaguchi S."/>
            <person name="Yoneyama K."/>
            <person name="Manabe R.I."/>
            <person name="Nelson D.C."/>
            <person name="Schulman A.H."/>
            <person name="Timko M.P."/>
            <person name="dePamphilis C.W."/>
            <person name="Choi D."/>
            <person name="Shirasu K."/>
        </authorList>
    </citation>
    <scope>NUCLEOTIDE SEQUENCE [LARGE SCALE GENOMIC DNA]</scope>
    <source>
        <strain evidence="5">cv. UVA1</strain>
    </source>
</reference>
<evidence type="ECO:0000259" key="3">
    <source>
        <dbReference type="PROSITE" id="PS50089"/>
    </source>
</evidence>
<dbReference type="GO" id="GO:0004842">
    <property type="term" value="F:ubiquitin-protein transferase activity"/>
    <property type="evidence" value="ECO:0007669"/>
    <property type="project" value="InterPro"/>
</dbReference>
<dbReference type="AlphaFoldDB" id="A0A5A7NY86"/>
<accession>A0A5A7NY86</accession>
<dbReference type="Gene3D" id="3.30.40.10">
    <property type="entry name" value="Zinc/RING finger domain, C3HC4 (zinc finger)"/>
    <property type="match status" value="1"/>
</dbReference>
<dbReference type="OrthoDB" id="884597at2759"/>
<dbReference type="SMART" id="SM00184">
    <property type="entry name" value="RING"/>
    <property type="match status" value="1"/>
</dbReference>
<keyword evidence="1" id="KW-0862">Zinc</keyword>
<evidence type="ECO:0000256" key="1">
    <source>
        <dbReference type="PROSITE-ProRule" id="PRU00175"/>
    </source>
</evidence>
<dbReference type="PANTHER" id="PTHR46400">
    <property type="entry name" value="RING/U-BOX SUPERFAMILY PROTEIN"/>
    <property type="match status" value="1"/>
</dbReference>
<dbReference type="GO" id="GO:0016567">
    <property type="term" value="P:protein ubiquitination"/>
    <property type="evidence" value="ECO:0007669"/>
    <property type="project" value="InterPro"/>
</dbReference>
<dbReference type="SUPFAM" id="SSF57850">
    <property type="entry name" value="RING/U-box"/>
    <property type="match status" value="1"/>
</dbReference>
<evidence type="ECO:0000313" key="4">
    <source>
        <dbReference type="EMBL" id="GER25271.1"/>
    </source>
</evidence>
<evidence type="ECO:0000256" key="2">
    <source>
        <dbReference type="SAM" id="MobiDB-lite"/>
    </source>
</evidence>
<dbReference type="Proteomes" id="UP000325081">
    <property type="component" value="Unassembled WGS sequence"/>
</dbReference>
<protein>
    <submittedName>
        <fullName evidence="4">RING/U-box superfamily protein</fullName>
    </submittedName>
</protein>
<dbReference type="PANTHER" id="PTHR46400:SF5">
    <property type="entry name" value="RING-TYPE DOMAIN-CONTAINING PROTEIN"/>
    <property type="match status" value="1"/>
</dbReference>
<dbReference type="InterPro" id="IPR033276">
    <property type="entry name" value="BB"/>
</dbReference>
<dbReference type="GO" id="GO:0008270">
    <property type="term" value="F:zinc ion binding"/>
    <property type="evidence" value="ECO:0007669"/>
    <property type="project" value="UniProtKB-KW"/>
</dbReference>
<keyword evidence="1" id="KW-0479">Metal-binding</keyword>
<dbReference type="InterPro" id="IPR001841">
    <property type="entry name" value="Znf_RING"/>
</dbReference>
<keyword evidence="1" id="KW-0863">Zinc-finger</keyword>
<feature type="domain" description="RING-type" evidence="3">
    <location>
        <begin position="281"/>
        <end position="336"/>
    </location>
</feature>